<dbReference type="OrthoDB" id="440760at2759"/>
<dbReference type="Proteomes" id="UP001152797">
    <property type="component" value="Unassembled WGS sequence"/>
</dbReference>
<dbReference type="EMBL" id="CAMXCT030000013">
    <property type="protein sequence ID" value="CAL4759779.1"/>
    <property type="molecule type" value="Genomic_DNA"/>
</dbReference>
<reference evidence="3" key="2">
    <citation type="submission" date="2024-04" db="EMBL/GenBank/DDBJ databases">
        <authorList>
            <person name="Chen Y."/>
            <person name="Shah S."/>
            <person name="Dougan E. K."/>
            <person name="Thang M."/>
            <person name="Chan C."/>
        </authorList>
    </citation>
    <scope>NUCLEOTIDE SEQUENCE [LARGE SCALE GENOMIC DNA]</scope>
</reference>
<reference evidence="2" key="1">
    <citation type="submission" date="2022-10" db="EMBL/GenBank/DDBJ databases">
        <authorList>
            <person name="Chen Y."/>
            <person name="Dougan E. K."/>
            <person name="Chan C."/>
            <person name="Rhodes N."/>
            <person name="Thang M."/>
        </authorList>
    </citation>
    <scope>NUCLEOTIDE SEQUENCE</scope>
</reference>
<sequence length="255" mass="27929">MHRLDGPCKAGNVSVGRGAYLEGGQIYAALAGQLRRLAARILYWTMLEVVLDGSGEALVPTVGATVLARVSHDHQASGAEVVRLQQFRGIIRKQDVRFFEALLKVWTGTTRVSWTIGVLNSSERDDPTELSEVSFLSRDRDFVDTKHFSDDSDEEDHLLGRRQNLLGYAMASCGVCALFALVLLFHSFSGSSSSTLWTSATAWGSPSEDFVDLGEGLCMGVQRELIPKYNSSDPLELFSEMSASQCPLAKFWVGS</sequence>
<accession>A0A9P1BFI4</accession>
<comment type="caution">
    <text evidence="2">The sequence shown here is derived from an EMBL/GenBank/DDBJ whole genome shotgun (WGS) entry which is preliminary data.</text>
</comment>
<feature type="transmembrane region" description="Helical" evidence="1">
    <location>
        <begin position="165"/>
        <end position="185"/>
    </location>
</feature>
<keyword evidence="1" id="KW-1133">Transmembrane helix</keyword>
<evidence type="ECO:0000256" key="1">
    <source>
        <dbReference type="SAM" id="Phobius"/>
    </source>
</evidence>
<dbReference type="EMBL" id="CAMXCT010000013">
    <property type="protein sequence ID" value="CAI3972467.1"/>
    <property type="molecule type" value="Genomic_DNA"/>
</dbReference>
<evidence type="ECO:0000313" key="5">
    <source>
        <dbReference type="Proteomes" id="UP001152797"/>
    </source>
</evidence>
<dbReference type="EMBL" id="CAMXCT020000013">
    <property type="protein sequence ID" value="CAL1125842.1"/>
    <property type="molecule type" value="Genomic_DNA"/>
</dbReference>
<evidence type="ECO:0000313" key="2">
    <source>
        <dbReference type="EMBL" id="CAI3972467.1"/>
    </source>
</evidence>
<evidence type="ECO:0000313" key="3">
    <source>
        <dbReference type="EMBL" id="CAL1125842.1"/>
    </source>
</evidence>
<name>A0A9P1BFI4_9DINO</name>
<proteinExistence type="predicted"/>
<evidence type="ECO:0000313" key="4">
    <source>
        <dbReference type="EMBL" id="CAL4759779.1"/>
    </source>
</evidence>
<keyword evidence="1" id="KW-0472">Membrane</keyword>
<keyword evidence="5" id="KW-1185">Reference proteome</keyword>
<keyword evidence="1" id="KW-0812">Transmembrane</keyword>
<gene>
    <name evidence="2" type="ORF">C1SCF055_LOCUS1051</name>
</gene>
<dbReference type="AlphaFoldDB" id="A0A9P1BFI4"/>
<protein>
    <submittedName>
        <fullName evidence="4">Exosome complex component CSL4</fullName>
    </submittedName>
</protein>
<organism evidence="2">
    <name type="scientific">Cladocopium goreaui</name>
    <dbReference type="NCBI Taxonomy" id="2562237"/>
    <lineage>
        <taxon>Eukaryota</taxon>
        <taxon>Sar</taxon>
        <taxon>Alveolata</taxon>
        <taxon>Dinophyceae</taxon>
        <taxon>Suessiales</taxon>
        <taxon>Symbiodiniaceae</taxon>
        <taxon>Cladocopium</taxon>
    </lineage>
</organism>